<feature type="transmembrane region" description="Helical" evidence="1">
    <location>
        <begin position="242"/>
        <end position="264"/>
    </location>
</feature>
<keyword evidence="1" id="KW-0472">Membrane</keyword>
<feature type="transmembrane region" description="Helical" evidence="1">
    <location>
        <begin position="47"/>
        <end position="69"/>
    </location>
</feature>
<feature type="transmembrane region" description="Helical" evidence="1">
    <location>
        <begin position="181"/>
        <end position="203"/>
    </location>
</feature>
<name>A0ABT5SUQ2_9PSEU</name>
<evidence type="ECO:0000313" key="2">
    <source>
        <dbReference type="EMBL" id="MDD7966185.1"/>
    </source>
</evidence>
<evidence type="ECO:0000256" key="1">
    <source>
        <dbReference type="SAM" id="Phobius"/>
    </source>
</evidence>
<keyword evidence="1" id="KW-0812">Transmembrane</keyword>
<keyword evidence="1" id="KW-1133">Transmembrane helix</keyword>
<feature type="transmembrane region" description="Helical" evidence="1">
    <location>
        <begin position="90"/>
        <end position="107"/>
    </location>
</feature>
<feature type="transmembrane region" description="Helical" evidence="1">
    <location>
        <begin position="215"/>
        <end position="236"/>
    </location>
</feature>
<feature type="transmembrane region" description="Helical" evidence="1">
    <location>
        <begin position="147"/>
        <end position="169"/>
    </location>
</feature>
<dbReference type="EMBL" id="JAQZAO010000005">
    <property type="protein sequence ID" value="MDD7966185.1"/>
    <property type="molecule type" value="Genomic_DNA"/>
</dbReference>
<gene>
    <name evidence="2" type="ORF">PGB27_12630</name>
</gene>
<dbReference type="Proteomes" id="UP001300763">
    <property type="component" value="Unassembled WGS sequence"/>
</dbReference>
<comment type="caution">
    <text evidence="2">The sequence shown here is derived from an EMBL/GenBank/DDBJ whole genome shotgun (WGS) entry which is preliminary data.</text>
</comment>
<proteinExistence type="predicted"/>
<feature type="transmembrane region" description="Helical" evidence="1">
    <location>
        <begin position="113"/>
        <end position="135"/>
    </location>
</feature>
<evidence type="ECO:0000313" key="3">
    <source>
        <dbReference type="Proteomes" id="UP001300763"/>
    </source>
</evidence>
<accession>A0ABT5SUQ2</accession>
<protein>
    <recommendedName>
        <fullName evidence="4">Tryptophan-rich sensory protein</fullName>
    </recommendedName>
</protein>
<reference evidence="2 3" key="1">
    <citation type="submission" date="2023-02" db="EMBL/GenBank/DDBJ databases">
        <title>Genome sequencing required for Actinomycetospora new species description.</title>
        <authorList>
            <person name="Saimee Y."/>
            <person name="Duangmal K."/>
        </authorList>
    </citation>
    <scope>NUCLEOTIDE SEQUENCE [LARGE SCALE GENOMIC DNA]</scope>
    <source>
        <strain evidence="2 3">DW7H6</strain>
    </source>
</reference>
<organism evidence="2 3">
    <name type="scientific">Actinomycetospora lemnae</name>
    <dbReference type="NCBI Taxonomy" id="3019891"/>
    <lineage>
        <taxon>Bacteria</taxon>
        <taxon>Bacillati</taxon>
        <taxon>Actinomycetota</taxon>
        <taxon>Actinomycetes</taxon>
        <taxon>Pseudonocardiales</taxon>
        <taxon>Pseudonocardiaceae</taxon>
        <taxon>Actinomycetospora</taxon>
    </lineage>
</organism>
<evidence type="ECO:0008006" key="4">
    <source>
        <dbReference type="Google" id="ProtNLM"/>
    </source>
</evidence>
<dbReference type="RefSeq" id="WP_274200715.1">
    <property type="nucleotide sequence ID" value="NZ_JAQZAO010000005.1"/>
</dbReference>
<sequence length="287" mass="29374">MSITEPRTTARWRRSVLVVLAVGQLVSSGLANLFGGAFTTSDRPGEPAIVPAGWAFSIWGLIMLLSLGWAVWADRAAPSDDPADDTVDRLVTPLLLVFAGFSAWIASAEVEPVWATVVVFVVMLAGLLVACRVALARHDVVRTWSRTGRWLLWTLLGLYTGWSSVAIWLNLTTALVASGAPVTGAIGVAGQLGVLAAAVATAATLVQRARRVPGLALSGAAAVTWAFAGATVGAAAAGEPLLALAAGIGTGLVAGLALALLLGVREHAVPPTRTVPSAAPVEHGVTS</sequence>
<keyword evidence="3" id="KW-1185">Reference proteome</keyword>